<feature type="compositionally biased region" description="Basic and acidic residues" evidence="1">
    <location>
        <begin position="70"/>
        <end position="87"/>
    </location>
</feature>
<reference evidence="2 3" key="1">
    <citation type="submission" date="2016-10" db="EMBL/GenBank/DDBJ databases">
        <title>The genome sequence of Colletotrichum fioriniae PJ7.</title>
        <authorList>
            <person name="Baroncelli R."/>
        </authorList>
    </citation>
    <scope>NUCLEOTIDE SEQUENCE [LARGE SCALE GENOMIC DNA]</scope>
    <source>
        <strain evidence="2">Col 31</strain>
    </source>
</reference>
<gene>
    <name evidence="2" type="ORF">CMEL01_13637</name>
</gene>
<keyword evidence="3" id="KW-1185">Reference proteome</keyword>
<sequence>MKSQAVSQKLERSRSLCFGNLEHGVFGQRFPHGGKWKLSRVFADCLTSCAAPRFRPQTGASKPRTTVPDQEARSRSWSETSGSRESKDSLTVLHSIFCRPTIKGCGFLASCSSRQRDYSQRHRP</sequence>
<name>A0AAI9UPX8_9PEZI</name>
<dbReference type="Proteomes" id="UP001239795">
    <property type="component" value="Unassembled WGS sequence"/>
</dbReference>
<comment type="caution">
    <text evidence="2">The sequence shown here is derived from an EMBL/GenBank/DDBJ whole genome shotgun (WGS) entry which is preliminary data.</text>
</comment>
<evidence type="ECO:0000256" key="1">
    <source>
        <dbReference type="SAM" id="MobiDB-lite"/>
    </source>
</evidence>
<evidence type="ECO:0000313" key="2">
    <source>
        <dbReference type="EMBL" id="KAK1462526.1"/>
    </source>
</evidence>
<proteinExistence type="predicted"/>
<dbReference type="AlphaFoldDB" id="A0AAI9UPX8"/>
<dbReference type="EMBL" id="MLGG01000008">
    <property type="protein sequence ID" value="KAK1462526.1"/>
    <property type="molecule type" value="Genomic_DNA"/>
</dbReference>
<organism evidence="2 3">
    <name type="scientific">Colletotrichum melonis</name>
    <dbReference type="NCBI Taxonomy" id="1209925"/>
    <lineage>
        <taxon>Eukaryota</taxon>
        <taxon>Fungi</taxon>
        <taxon>Dikarya</taxon>
        <taxon>Ascomycota</taxon>
        <taxon>Pezizomycotina</taxon>
        <taxon>Sordariomycetes</taxon>
        <taxon>Hypocreomycetidae</taxon>
        <taxon>Glomerellales</taxon>
        <taxon>Glomerellaceae</taxon>
        <taxon>Colletotrichum</taxon>
        <taxon>Colletotrichum acutatum species complex</taxon>
    </lineage>
</organism>
<accession>A0AAI9UPX8</accession>
<evidence type="ECO:0000313" key="3">
    <source>
        <dbReference type="Proteomes" id="UP001239795"/>
    </source>
</evidence>
<feature type="compositionally biased region" description="Polar residues" evidence="1">
    <location>
        <begin position="58"/>
        <end position="68"/>
    </location>
</feature>
<feature type="region of interest" description="Disordered" evidence="1">
    <location>
        <begin position="53"/>
        <end position="87"/>
    </location>
</feature>
<protein>
    <submittedName>
        <fullName evidence="2">Uncharacterized protein</fullName>
    </submittedName>
</protein>